<accession>A0A059C092</accession>
<evidence type="ECO:0000256" key="9">
    <source>
        <dbReference type="ARBA" id="ARBA00023136"/>
    </source>
</evidence>
<feature type="domain" description="Leucine-rich repeat-containing N-terminal plant-type" evidence="13">
    <location>
        <begin position="2"/>
        <end position="41"/>
    </location>
</feature>
<feature type="domain" description="Disease resistance R13L4/SHOC-2-like LRR" evidence="14">
    <location>
        <begin position="222"/>
        <end position="322"/>
    </location>
</feature>
<proteinExistence type="inferred from homology"/>
<dbReference type="InterPro" id="IPR032675">
    <property type="entry name" value="LRR_dom_sf"/>
</dbReference>
<dbReference type="InterPro" id="IPR003591">
    <property type="entry name" value="Leu-rich_rpt_typical-subtyp"/>
</dbReference>
<dbReference type="eggNOG" id="KOG0192">
    <property type="taxonomic scope" value="Eukaryota"/>
</dbReference>
<dbReference type="SUPFAM" id="SSF52058">
    <property type="entry name" value="L domain-like"/>
    <property type="match status" value="1"/>
</dbReference>
<dbReference type="AlphaFoldDB" id="A0A059C092"/>
<dbReference type="Pfam" id="PF08263">
    <property type="entry name" value="LRRNT_2"/>
    <property type="match status" value="1"/>
</dbReference>
<reference evidence="15" key="1">
    <citation type="submission" date="2013-07" db="EMBL/GenBank/DDBJ databases">
        <title>The genome of Eucalyptus grandis.</title>
        <authorList>
            <person name="Schmutz J."/>
            <person name="Hayes R."/>
            <person name="Myburg A."/>
            <person name="Tuskan G."/>
            <person name="Grattapaglia D."/>
            <person name="Rokhsar D.S."/>
        </authorList>
    </citation>
    <scope>NUCLEOTIDE SEQUENCE</scope>
    <source>
        <tissue evidence="15">Leaf extractions</tissue>
    </source>
</reference>
<feature type="transmembrane region" description="Helical" evidence="12">
    <location>
        <begin position="997"/>
        <end position="1018"/>
    </location>
</feature>
<keyword evidence="8 12" id="KW-1133">Transmembrane helix</keyword>
<evidence type="ECO:0000256" key="2">
    <source>
        <dbReference type="ARBA" id="ARBA00009592"/>
    </source>
</evidence>
<gene>
    <name evidence="15" type="ORF">EUGRSUZ_E00153</name>
</gene>
<keyword evidence="11" id="KW-0325">Glycoprotein</keyword>
<keyword evidence="6" id="KW-0732">Signal</keyword>
<evidence type="ECO:0000256" key="6">
    <source>
        <dbReference type="ARBA" id="ARBA00022729"/>
    </source>
</evidence>
<evidence type="ECO:0000256" key="11">
    <source>
        <dbReference type="ARBA" id="ARBA00023180"/>
    </source>
</evidence>
<dbReference type="GO" id="GO:0005886">
    <property type="term" value="C:plasma membrane"/>
    <property type="evidence" value="ECO:0007669"/>
    <property type="project" value="UniProtKB-SubCell"/>
</dbReference>
<keyword evidence="3" id="KW-1003">Cell membrane</keyword>
<evidence type="ECO:0000313" key="15">
    <source>
        <dbReference type="EMBL" id="KCW71626.1"/>
    </source>
</evidence>
<dbReference type="FunFam" id="3.80.10.10:FF:000095">
    <property type="entry name" value="LRR receptor-like serine/threonine-protein kinase GSO1"/>
    <property type="match status" value="1"/>
</dbReference>
<dbReference type="InterPro" id="IPR013210">
    <property type="entry name" value="LRR_N_plant-typ"/>
</dbReference>
<dbReference type="InParanoid" id="A0A059C092"/>
<keyword evidence="4" id="KW-0433">Leucine-rich repeat</keyword>
<dbReference type="InterPro" id="IPR055414">
    <property type="entry name" value="LRR_R13L4/SHOC2-like"/>
</dbReference>
<sequence length="1051" mass="117226">MEFKRSFITDTTHLQCIHPKVHSWSLDGSGDCCSWDGVKCDEVTGRVIALNLSSSCLSGTMSPNTTLFRLVHMESLNLAFNSFNFSSIPYGFGNLSKLQYLNLSSSDFSGEIPRDISQLSKLVSLDLSSSSYETLRMPNMGGFVHNLTGLKELDLSFVSLSSPFPPMLANFSSLTLLRLGSCELSGNFPVSIFQLPNLEVLSVLYNYNLSGFFPKPRWGSPLKSLYLSHTNFSGEIPTSIGNLSLLNELRAEGCYFSGSLPSSMGNLSHLTILDLYTNNLQGQIPVSFANLTQLSELDLSYNNFSGDSLEWVVNLTKLTILRLSGNRLSGGFPSSFENLKRLTCLDLSGNDLHGDILGALRNLKDLEVLDLGSLNLNGVLDVNDLFTLKNLSYLFLSNNNISFTKSFINATTSKLTYLYLDSCNLTEFPWFIGYLSELEELSLQHNRIQGNWLSGGFPSSFENLKQLTRLDLSHNNLHGDILGALRNLKDLNELYLKSLNLNGVLDVNDLLTLKNLRYLVLSNNNISFTKSFINATTLKLTHLYLDSCNLTEFPQFIGYLSKLEKLNLQHNKIQGTIPRWVWNNSKEYLWYVDLSHNLLTGFENNQTNLPLPNLNYLDISSNLLKATLPVPPPSVILYNISNNFLFGEVPTSICEVSSLTVLDLSNNTLNGTLPPCLGSIHPLILLNLARNKFDGMIPHIYLDDCALRMIDLRENQLSGIVPRSLGKCIMLEYLNLGDNQINDTFPFWLSKLTYLKVIGLRSNNFHGPIESNLSQLNFTNLHILDISNNGFNGEFPSNLLKSCHAMKIMVGQDELSYLDIIELLPNALFFVSTTYAMKLMNKGMKREYAKIPNVLIAIDLSNNKFEGFIPELIGDLESLRMLNLSNNLLNGSIPPSLANLTVLEALDLSRNNLVGEIPQQLARLTFLSIFNISHNHLSGPIPHGTQFDTFESSSFAMNNGLCGSPLPNKCTNGEDAPPPLSSFKVDNEEECLFNLDWRIVLIGAGVGFSVGIVIENLIIDEKRMWFLCCSKKMAKGWKKVRKALVDKKLCS</sequence>
<evidence type="ECO:0000259" key="14">
    <source>
        <dbReference type="Pfam" id="PF23598"/>
    </source>
</evidence>
<name>A0A059C092_EUCGR</name>
<dbReference type="PRINTS" id="PR00019">
    <property type="entry name" value="LEURICHRPT"/>
</dbReference>
<protein>
    <submittedName>
        <fullName evidence="15">Uncharacterized protein</fullName>
    </submittedName>
</protein>
<evidence type="ECO:0000256" key="8">
    <source>
        <dbReference type="ARBA" id="ARBA00022989"/>
    </source>
</evidence>
<dbReference type="SMART" id="SM00365">
    <property type="entry name" value="LRR_SD22"/>
    <property type="match status" value="8"/>
</dbReference>
<dbReference type="Pfam" id="PF23598">
    <property type="entry name" value="LRR_14"/>
    <property type="match status" value="1"/>
</dbReference>
<dbReference type="SMART" id="SM00369">
    <property type="entry name" value="LRR_TYP"/>
    <property type="match status" value="15"/>
</dbReference>
<evidence type="ECO:0000256" key="12">
    <source>
        <dbReference type="SAM" id="Phobius"/>
    </source>
</evidence>
<comment type="subcellular location">
    <subcellularLocation>
        <location evidence="1">Cell membrane</location>
        <topology evidence="1">Single-pass type I membrane protein</topology>
    </subcellularLocation>
</comment>
<dbReference type="InterPro" id="IPR046956">
    <property type="entry name" value="RLP23-like"/>
</dbReference>
<dbReference type="eggNOG" id="KOG0619">
    <property type="taxonomic scope" value="Eukaryota"/>
</dbReference>
<dbReference type="InterPro" id="IPR001611">
    <property type="entry name" value="Leu-rich_rpt"/>
</dbReference>
<evidence type="ECO:0000256" key="5">
    <source>
        <dbReference type="ARBA" id="ARBA00022692"/>
    </source>
</evidence>
<dbReference type="SUPFAM" id="SSF52047">
    <property type="entry name" value="RNI-like"/>
    <property type="match status" value="2"/>
</dbReference>
<evidence type="ECO:0000259" key="13">
    <source>
        <dbReference type="Pfam" id="PF08263"/>
    </source>
</evidence>
<dbReference type="Gramene" id="KCW71626">
    <property type="protein sequence ID" value="KCW71626"/>
    <property type="gene ID" value="EUGRSUZ_E00153"/>
</dbReference>
<dbReference type="Pfam" id="PF00560">
    <property type="entry name" value="LRR_1"/>
    <property type="match status" value="9"/>
</dbReference>
<keyword evidence="10" id="KW-0675">Receptor</keyword>
<comment type="similarity">
    <text evidence="2">Belongs to the RLP family.</text>
</comment>
<dbReference type="EMBL" id="KK198757">
    <property type="protein sequence ID" value="KCW71626.1"/>
    <property type="molecule type" value="Genomic_DNA"/>
</dbReference>
<keyword evidence="9 12" id="KW-0472">Membrane</keyword>
<evidence type="ECO:0000256" key="7">
    <source>
        <dbReference type="ARBA" id="ARBA00022737"/>
    </source>
</evidence>
<dbReference type="FunFam" id="3.80.10.10:FF:000213">
    <property type="entry name" value="Tyrosine-sulfated glycopeptide receptor 1"/>
    <property type="match status" value="1"/>
</dbReference>
<dbReference type="Gene3D" id="3.80.10.10">
    <property type="entry name" value="Ribonuclease Inhibitor"/>
    <property type="match status" value="7"/>
</dbReference>
<evidence type="ECO:0000256" key="3">
    <source>
        <dbReference type="ARBA" id="ARBA00022475"/>
    </source>
</evidence>
<dbReference type="PANTHER" id="PTHR48061:SF29">
    <property type="entry name" value="RECEPTOR-LIKE KINASE FAMILY PROTEIN, PUTATIVE-RELATED"/>
    <property type="match status" value="1"/>
</dbReference>
<dbReference type="PANTHER" id="PTHR48061">
    <property type="entry name" value="LEUCINE-RICH REPEAT RECEPTOR PROTEIN KINASE EMS1-LIKE-RELATED"/>
    <property type="match status" value="1"/>
</dbReference>
<evidence type="ECO:0000256" key="4">
    <source>
        <dbReference type="ARBA" id="ARBA00022614"/>
    </source>
</evidence>
<evidence type="ECO:0000256" key="10">
    <source>
        <dbReference type="ARBA" id="ARBA00023170"/>
    </source>
</evidence>
<evidence type="ECO:0000256" key="1">
    <source>
        <dbReference type="ARBA" id="ARBA00004251"/>
    </source>
</evidence>
<keyword evidence="7" id="KW-0677">Repeat</keyword>
<organism evidence="15">
    <name type="scientific">Eucalyptus grandis</name>
    <name type="common">Flooded gum</name>
    <dbReference type="NCBI Taxonomy" id="71139"/>
    <lineage>
        <taxon>Eukaryota</taxon>
        <taxon>Viridiplantae</taxon>
        <taxon>Streptophyta</taxon>
        <taxon>Embryophyta</taxon>
        <taxon>Tracheophyta</taxon>
        <taxon>Spermatophyta</taxon>
        <taxon>Magnoliopsida</taxon>
        <taxon>eudicotyledons</taxon>
        <taxon>Gunneridae</taxon>
        <taxon>Pentapetalae</taxon>
        <taxon>rosids</taxon>
        <taxon>malvids</taxon>
        <taxon>Myrtales</taxon>
        <taxon>Myrtaceae</taxon>
        <taxon>Myrtoideae</taxon>
        <taxon>Eucalypteae</taxon>
        <taxon>Eucalyptus</taxon>
    </lineage>
</organism>
<keyword evidence="5 12" id="KW-0812">Transmembrane</keyword>
<dbReference type="OMA" id="YVITITH"/>
<dbReference type="Pfam" id="PF13855">
    <property type="entry name" value="LRR_8"/>
    <property type="match status" value="2"/>
</dbReference>